<keyword evidence="6" id="KW-1185">Reference proteome</keyword>
<dbReference type="AlphaFoldDB" id="A0A4R4MTN1"/>
<protein>
    <submittedName>
        <fullName evidence="5">NAD-dependent epimerase/dehydratase family protein</fullName>
    </submittedName>
</protein>
<dbReference type="PANTHER" id="PTHR43245:SF51">
    <property type="entry name" value="SHORT CHAIN DEHYDROGENASE_REDUCTASE FAMILY 42E, MEMBER 2"/>
    <property type="match status" value="1"/>
</dbReference>
<gene>
    <name evidence="5" type="ORF">E1267_37415</name>
</gene>
<comment type="caution">
    <text evidence="5">The sequence shown here is derived from an EMBL/GenBank/DDBJ whole genome shotgun (WGS) entry which is preliminary data.</text>
</comment>
<keyword evidence="2" id="KW-0560">Oxidoreductase</keyword>
<dbReference type="PANTHER" id="PTHR43245">
    <property type="entry name" value="BIFUNCTIONAL POLYMYXIN RESISTANCE PROTEIN ARNA"/>
    <property type="match status" value="1"/>
</dbReference>
<organism evidence="5 6">
    <name type="scientific">Nonomuraea longispora</name>
    <dbReference type="NCBI Taxonomy" id="1848320"/>
    <lineage>
        <taxon>Bacteria</taxon>
        <taxon>Bacillati</taxon>
        <taxon>Actinomycetota</taxon>
        <taxon>Actinomycetes</taxon>
        <taxon>Streptosporangiales</taxon>
        <taxon>Streptosporangiaceae</taxon>
        <taxon>Nonomuraea</taxon>
    </lineage>
</organism>
<feature type="region of interest" description="Disordered" evidence="3">
    <location>
        <begin position="333"/>
        <end position="366"/>
    </location>
</feature>
<evidence type="ECO:0000256" key="3">
    <source>
        <dbReference type="SAM" id="MobiDB-lite"/>
    </source>
</evidence>
<feature type="domain" description="3-beta hydroxysteroid dehydrogenase/isomerase" evidence="4">
    <location>
        <begin position="4"/>
        <end position="247"/>
    </location>
</feature>
<evidence type="ECO:0000313" key="5">
    <source>
        <dbReference type="EMBL" id="TDB99468.1"/>
    </source>
</evidence>
<dbReference type="EMBL" id="SMJZ01000223">
    <property type="protein sequence ID" value="TDB99468.1"/>
    <property type="molecule type" value="Genomic_DNA"/>
</dbReference>
<dbReference type="InterPro" id="IPR002225">
    <property type="entry name" value="3Beta_OHSteriod_DH/Estase"/>
</dbReference>
<reference evidence="5 6" key="1">
    <citation type="submission" date="2019-02" db="EMBL/GenBank/DDBJ databases">
        <title>Draft genome sequences of novel Actinobacteria.</title>
        <authorList>
            <person name="Sahin N."/>
            <person name="Ay H."/>
            <person name="Saygin H."/>
        </authorList>
    </citation>
    <scope>NUCLEOTIDE SEQUENCE [LARGE SCALE GENOMIC DNA]</scope>
    <source>
        <strain evidence="5 6">KC201</strain>
    </source>
</reference>
<evidence type="ECO:0000256" key="1">
    <source>
        <dbReference type="ARBA" id="ARBA00009219"/>
    </source>
</evidence>
<evidence type="ECO:0000313" key="6">
    <source>
        <dbReference type="Proteomes" id="UP000295157"/>
    </source>
</evidence>
<dbReference type="RefSeq" id="WP_132339985.1">
    <property type="nucleotide sequence ID" value="NZ_SMJZ01000223.1"/>
</dbReference>
<dbReference type="SUPFAM" id="SSF51735">
    <property type="entry name" value="NAD(P)-binding Rossmann-fold domains"/>
    <property type="match status" value="1"/>
</dbReference>
<dbReference type="Gene3D" id="3.40.50.720">
    <property type="entry name" value="NAD(P)-binding Rossmann-like Domain"/>
    <property type="match status" value="1"/>
</dbReference>
<dbReference type="InterPro" id="IPR050177">
    <property type="entry name" value="Lipid_A_modif_metabolic_enz"/>
</dbReference>
<name>A0A4R4MTN1_9ACTN</name>
<accession>A0A4R4MTN1</accession>
<dbReference type="GO" id="GO:0006694">
    <property type="term" value="P:steroid biosynthetic process"/>
    <property type="evidence" value="ECO:0007669"/>
    <property type="project" value="InterPro"/>
</dbReference>
<dbReference type="Pfam" id="PF01073">
    <property type="entry name" value="3Beta_HSD"/>
    <property type="match status" value="1"/>
</dbReference>
<proteinExistence type="inferred from homology"/>
<dbReference type="GO" id="GO:0016616">
    <property type="term" value="F:oxidoreductase activity, acting on the CH-OH group of donors, NAD or NADP as acceptor"/>
    <property type="evidence" value="ECO:0007669"/>
    <property type="project" value="InterPro"/>
</dbReference>
<sequence length="366" mass="38255">MKVLVTGGGGFLGQAVCRLLAVRGEDVVTLSRRRYPALDALGVVQHAGDIRDPEGVRSAVAGCEAVVHCAALAGMWGPAHAYRSVNVVGTANVVDACRRAGVTRLVHASSPSVVHEGRDLEGVDESVPYARRFLAHYPASKAIAERIVLAAGGDRLATVALRPHLIWGPGDPHFLPRFVEQARRGLLVMPRAPGKRIDTVYIDNAAEAHVLALDALAPGSPVAGRAYFITQDEPVTVAGWVNGLLAAAGLPPVTRHVPARVARAGAAAVEYVYRLARVRAQPPVTRLAAVQASTSHWFDISAARRDLGYVPRVSTADGLARLAAHLSAQVSGRCSAGPHSAGPGSTSVYGAAHPSAGRPPVPPNPF</sequence>
<evidence type="ECO:0000256" key="2">
    <source>
        <dbReference type="ARBA" id="ARBA00023002"/>
    </source>
</evidence>
<evidence type="ECO:0000259" key="4">
    <source>
        <dbReference type="Pfam" id="PF01073"/>
    </source>
</evidence>
<dbReference type="InterPro" id="IPR036291">
    <property type="entry name" value="NAD(P)-bd_dom_sf"/>
</dbReference>
<feature type="compositionally biased region" description="Pro residues" evidence="3">
    <location>
        <begin position="357"/>
        <end position="366"/>
    </location>
</feature>
<dbReference type="Proteomes" id="UP000295157">
    <property type="component" value="Unassembled WGS sequence"/>
</dbReference>
<comment type="similarity">
    <text evidence="1">Belongs to the 3-beta-HSD family.</text>
</comment>
<dbReference type="OrthoDB" id="3174087at2"/>